<dbReference type="OrthoDB" id="5292073at2"/>
<organism evidence="6 7">
    <name type="scientific">Otariodibacter oris</name>
    <dbReference type="NCBI Taxonomy" id="1032623"/>
    <lineage>
        <taxon>Bacteria</taxon>
        <taxon>Pseudomonadati</taxon>
        <taxon>Pseudomonadota</taxon>
        <taxon>Gammaproteobacteria</taxon>
        <taxon>Pasteurellales</taxon>
        <taxon>Pasteurellaceae</taxon>
        <taxon>Otariodibacter</taxon>
    </lineage>
</organism>
<proteinExistence type="inferred from homology"/>
<keyword evidence="2 4" id="KW-0732">Signal</keyword>
<dbReference type="Pfam" id="PF03797">
    <property type="entry name" value="Autotransporter"/>
    <property type="match status" value="1"/>
</dbReference>
<dbReference type="Proteomes" id="UP000280099">
    <property type="component" value="Unassembled WGS sequence"/>
</dbReference>
<dbReference type="Gene3D" id="2.40.128.130">
    <property type="entry name" value="Autotransporter beta-domain"/>
    <property type="match status" value="1"/>
</dbReference>
<comment type="caution">
    <text evidence="6">The sequence shown here is derived from an EMBL/GenBank/DDBJ whole genome shotgun (WGS) entry which is preliminary data.</text>
</comment>
<evidence type="ECO:0000256" key="4">
    <source>
        <dbReference type="SAM" id="SignalP"/>
    </source>
</evidence>
<dbReference type="Pfam" id="PF00657">
    <property type="entry name" value="Lipase_GDSL"/>
    <property type="match status" value="1"/>
</dbReference>
<evidence type="ECO:0000313" key="6">
    <source>
        <dbReference type="EMBL" id="RKR76761.1"/>
    </source>
</evidence>
<dbReference type="InterPro" id="IPR017186">
    <property type="entry name" value="Lipase_autotranspt_EstA"/>
</dbReference>
<dbReference type="InterPro" id="IPR001087">
    <property type="entry name" value="GDSL"/>
</dbReference>
<protein>
    <submittedName>
        <fullName evidence="6">Outer membrane lipase/esterase</fullName>
    </submittedName>
</protein>
<feature type="domain" description="Autotransporter" evidence="5">
    <location>
        <begin position="412"/>
        <end position="689"/>
    </location>
</feature>
<feature type="active site" evidence="3">
    <location>
        <position position="377"/>
    </location>
</feature>
<dbReference type="InterPro" id="IPR005546">
    <property type="entry name" value="Autotransporte_beta"/>
</dbReference>
<feature type="active site" evidence="3">
    <location>
        <position position="374"/>
    </location>
</feature>
<dbReference type="PANTHER" id="PTHR45642">
    <property type="entry name" value="GDSL ESTERASE/LIPASE EXL3"/>
    <property type="match status" value="1"/>
</dbReference>
<feature type="signal peptide" evidence="4">
    <location>
        <begin position="1"/>
        <end position="18"/>
    </location>
</feature>
<dbReference type="SMART" id="SM00869">
    <property type="entry name" value="Autotransporter"/>
    <property type="match status" value="1"/>
</dbReference>
<dbReference type="GO" id="GO:0016788">
    <property type="term" value="F:hydrolase activity, acting on ester bonds"/>
    <property type="evidence" value="ECO:0007669"/>
    <property type="project" value="InterPro"/>
</dbReference>
<feature type="active site" description="Nucleophile" evidence="3">
    <location>
        <position position="27"/>
    </location>
</feature>
<dbReference type="PROSITE" id="PS51208">
    <property type="entry name" value="AUTOTRANSPORTER"/>
    <property type="match status" value="1"/>
</dbReference>
<evidence type="ECO:0000256" key="1">
    <source>
        <dbReference type="ARBA" id="ARBA00008668"/>
    </source>
</evidence>
<dbReference type="InterPro" id="IPR050592">
    <property type="entry name" value="GDSL_lipolytic_enzyme"/>
</dbReference>
<comment type="similarity">
    <text evidence="1">Belongs to the 'GDSL' lipolytic enzyme family.</text>
</comment>
<feature type="chain" id="PRO_5019059938" evidence="4">
    <location>
        <begin position="19"/>
        <end position="689"/>
    </location>
</feature>
<evidence type="ECO:0000256" key="2">
    <source>
        <dbReference type="ARBA" id="ARBA00022729"/>
    </source>
</evidence>
<dbReference type="RefSeq" id="WP_121120855.1">
    <property type="nucleotide sequence ID" value="NZ_CP016604.1"/>
</dbReference>
<dbReference type="InterPro" id="IPR036709">
    <property type="entry name" value="Autotransporte_beta_dom_sf"/>
</dbReference>
<evidence type="ECO:0000256" key="3">
    <source>
        <dbReference type="PIRSR" id="PIRSR037375-1"/>
    </source>
</evidence>
<dbReference type="SUPFAM" id="SSF103515">
    <property type="entry name" value="Autotransporter"/>
    <property type="match status" value="1"/>
</dbReference>
<evidence type="ECO:0000259" key="5">
    <source>
        <dbReference type="PROSITE" id="PS51208"/>
    </source>
</evidence>
<reference evidence="6 7" key="1">
    <citation type="submission" date="2018-10" db="EMBL/GenBank/DDBJ databases">
        <title>Genomic Encyclopedia of Type Strains, Phase IV (KMG-IV): sequencing the most valuable type-strain genomes for metagenomic binning, comparative biology and taxonomic classification.</title>
        <authorList>
            <person name="Goeker M."/>
        </authorList>
    </citation>
    <scope>NUCLEOTIDE SEQUENCE [LARGE SCALE GENOMIC DNA]</scope>
    <source>
        <strain evidence="6 7">DSM 23800</strain>
    </source>
</reference>
<dbReference type="EMBL" id="RBJC01000004">
    <property type="protein sequence ID" value="RKR76761.1"/>
    <property type="molecule type" value="Genomic_DNA"/>
</dbReference>
<dbReference type="PANTHER" id="PTHR45642:SF139">
    <property type="entry name" value="SGNH HYDROLASE-TYPE ESTERASE DOMAIN-CONTAINING PROTEIN"/>
    <property type="match status" value="1"/>
</dbReference>
<keyword evidence="7" id="KW-1185">Reference proteome</keyword>
<gene>
    <name evidence="6" type="ORF">DES31_0067</name>
</gene>
<accession>A0A420XHZ5</accession>
<dbReference type="SUPFAM" id="SSF52266">
    <property type="entry name" value="SGNH hydrolase"/>
    <property type="match status" value="1"/>
</dbReference>
<dbReference type="PIRSF" id="PIRSF037375">
    <property type="entry name" value="Autotrns_EstA"/>
    <property type="match status" value="1"/>
</dbReference>
<name>A0A420XHZ5_9PAST</name>
<dbReference type="AlphaFoldDB" id="A0A420XHZ5"/>
<sequence>MKKSPLALSLLLCSSAFAQDIVVFGDSLSDIGQNNWGHKASYSINGKSNPLYNELLAKLLGSNITASTKGGKNYAYSGGVLLATNSARSSRQPNILLDTQVDNYLAHGVDPNALHIMWMGGNDIAAILQTAISKENQAEQLAYILTSAQQLADENAKQWKKLTTKGINTVVMPTIPNVLYTPEFFSQFGKAVAQGIRDKADIQLQQQNFIVRLFGQFVINAIQSRFETIFKEEQSKLQNSTQTQFSDFDRERQAALHNSVENLYEIYGSQLADYITKEDAIALLDSKYQEVTQNAEQVTALLNTTITKEINHVGGNVVRLDTNGLFKELLSNPAAYGLSNTVGMACPDGTVNLDDFTHSCDTTDNSSDSMMFADSFHPNVLVHNVMADYIFTTLNSPKEMKILTRLANHNAENAMDIARQESNRNHFLRQDPKTVSAISIYEKQKESENLYVGAKIQFNPEWQFSAIFGHQQQDGSYKLTNAKSKTKLVNTTLRYDAKQWWLGSSVQISIADYDSQRTIKLGGVSHTHQGKSSGSSMLASLFGGYAWDWENHTLSSTLDMTYSLDKIDPFAERGMKATSLAFDEQSHRQFKTGLGLEYRYKIANFQPYLSARWVNEWLHKDQTLRVGLNGSKFNVLLDPEDHSWFDLQAGIQWQAQSLPLQIYASLTQEVGRTHSLAKTKANLGIQYQF</sequence>
<dbReference type="InterPro" id="IPR036514">
    <property type="entry name" value="SGNH_hydro_sf"/>
</dbReference>
<dbReference type="Gene3D" id="3.40.50.1110">
    <property type="entry name" value="SGNH hydrolase"/>
    <property type="match status" value="2"/>
</dbReference>
<evidence type="ECO:0000313" key="7">
    <source>
        <dbReference type="Proteomes" id="UP000280099"/>
    </source>
</evidence>